<dbReference type="CDD" id="cd20010">
    <property type="entry name" value="PBP1_AglR-like"/>
    <property type="match status" value="1"/>
</dbReference>
<dbReference type="InterPro" id="IPR028082">
    <property type="entry name" value="Peripla_BP_I"/>
</dbReference>
<evidence type="ECO:0000313" key="7">
    <source>
        <dbReference type="Proteomes" id="UP000192911"/>
    </source>
</evidence>
<evidence type="ECO:0000256" key="2">
    <source>
        <dbReference type="ARBA" id="ARBA00023125"/>
    </source>
</evidence>
<dbReference type="InterPro" id="IPR001761">
    <property type="entry name" value="Peripla_BP/Lac1_sug-bd_dom"/>
</dbReference>
<dbReference type="OrthoDB" id="269117at2"/>
<gene>
    <name evidence="6" type="ORF">SAMN06295900_10835</name>
</gene>
<dbReference type="GO" id="GO:0003700">
    <property type="term" value="F:DNA-binding transcription factor activity"/>
    <property type="evidence" value="ECO:0007669"/>
    <property type="project" value="TreeGrafter"/>
</dbReference>
<evidence type="ECO:0000313" key="6">
    <source>
        <dbReference type="EMBL" id="SMF48195.1"/>
    </source>
</evidence>
<dbReference type="Gene3D" id="1.10.260.40">
    <property type="entry name" value="lambda repressor-like DNA-binding domains"/>
    <property type="match status" value="1"/>
</dbReference>
<protein>
    <submittedName>
        <fullName evidence="6">Transcriptional regulator, LacI family</fullName>
    </submittedName>
</protein>
<dbReference type="InterPro" id="IPR000843">
    <property type="entry name" value="HTH_LacI"/>
</dbReference>
<dbReference type="PANTHER" id="PTHR30146:SF109">
    <property type="entry name" value="HTH-TYPE TRANSCRIPTIONAL REGULATOR GALS"/>
    <property type="match status" value="1"/>
</dbReference>
<dbReference type="Pfam" id="PF00532">
    <property type="entry name" value="Peripla_BP_1"/>
    <property type="match status" value="1"/>
</dbReference>
<keyword evidence="1" id="KW-0805">Transcription regulation</keyword>
<evidence type="ECO:0000256" key="4">
    <source>
        <dbReference type="SAM" id="MobiDB-lite"/>
    </source>
</evidence>
<dbReference type="GO" id="GO:0000976">
    <property type="term" value="F:transcription cis-regulatory region binding"/>
    <property type="evidence" value="ECO:0007669"/>
    <property type="project" value="TreeGrafter"/>
</dbReference>
<feature type="domain" description="HTH lacI-type" evidence="5">
    <location>
        <begin position="56"/>
        <end position="100"/>
    </location>
</feature>
<dbReference type="SUPFAM" id="SSF53822">
    <property type="entry name" value="Periplasmic binding protein-like I"/>
    <property type="match status" value="1"/>
</dbReference>
<keyword evidence="2" id="KW-0238">DNA-binding</keyword>
<reference evidence="7" key="1">
    <citation type="submission" date="2017-04" db="EMBL/GenBank/DDBJ databases">
        <authorList>
            <person name="Varghese N."/>
            <person name="Submissions S."/>
        </authorList>
    </citation>
    <scope>NUCLEOTIDE SEQUENCE [LARGE SCALE GENOMIC DNA]</scope>
    <source>
        <strain evidence="7">Ballard 720</strain>
    </source>
</reference>
<dbReference type="Gene3D" id="3.40.50.2300">
    <property type="match status" value="2"/>
</dbReference>
<organism evidence="6 7">
    <name type="scientific">Trinickia caryophylli</name>
    <name type="common">Paraburkholderia caryophylli</name>
    <dbReference type="NCBI Taxonomy" id="28094"/>
    <lineage>
        <taxon>Bacteria</taxon>
        <taxon>Pseudomonadati</taxon>
        <taxon>Pseudomonadota</taxon>
        <taxon>Betaproteobacteria</taxon>
        <taxon>Burkholderiales</taxon>
        <taxon>Burkholderiaceae</taxon>
        <taxon>Trinickia</taxon>
    </lineage>
</organism>
<keyword evidence="7" id="KW-1185">Reference proteome</keyword>
<dbReference type="Pfam" id="PF00356">
    <property type="entry name" value="LacI"/>
    <property type="match status" value="1"/>
</dbReference>
<name>A0A1X7F9F0_TRICW</name>
<proteinExistence type="predicted"/>
<dbReference type="PROSITE" id="PS50932">
    <property type="entry name" value="HTH_LACI_2"/>
    <property type="match status" value="1"/>
</dbReference>
<dbReference type="PANTHER" id="PTHR30146">
    <property type="entry name" value="LACI-RELATED TRANSCRIPTIONAL REPRESSOR"/>
    <property type="match status" value="1"/>
</dbReference>
<dbReference type="AlphaFoldDB" id="A0A1X7F9F0"/>
<dbReference type="STRING" id="28094.SAMN06295900_10835"/>
<dbReference type="SMART" id="SM00354">
    <property type="entry name" value="HTH_LACI"/>
    <property type="match status" value="1"/>
</dbReference>
<dbReference type="InterPro" id="IPR010982">
    <property type="entry name" value="Lambda_DNA-bd_dom_sf"/>
</dbReference>
<sequence>MLIQTGLDINDDSANERAKRSGGSRGIAAGERARNNDDFSRNDVKINLKALSSSLGLSRTTVSRALNGYDDVSEATRERVMKAARELGYQADPTARRLATGRAEAVGIVYPFGADDLGDPRFGEVVAGITERLAQSNLDFIIVSARPNAELDTYRRLLDSRLVDGLIVARTLVDDPRIRLLQERGFPFVAYGRTDSAQPYSWFDFDNEAGARAAAERLIGFGHRRIAMISAPLRLSFAAQRREGFVGALREAGLAPDGALMVETTFDREGGYRAAQALLSREERPSALLVDNNIAGSGAFRAIVDSGLRPGKDISLIVYDGVPADVAAPLTVTAVVQPTGQESGRVLADLIVKTINGGTRDAHELAAPRIETGDSDGPV</sequence>
<keyword evidence="3" id="KW-0804">Transcription</keyword>
<feature type="region of interest" description="Disordered" evidence="4">
    <location>
        <begin position="1"/>
        <end position="34"/>
    </location>
</feature>
<dbReference type="SUPFAM" id="SSF47413">
    <property type="entry name" value="lambda repressor-like DNA-binding domains"/>
    <property type="match status" value="1"/>
</dbReference>
<dbReference type="Proteomes" id="UP000192911">
    <property type="component" value="Unassembled WGS sequence"/>
</dbReference>
<dbReference type="CDD" id="cd01392">
    <property type="entry name" value="HTH_LacI"/>
    <property type="match status" value="1"/>
</dbReference>
<evidence type="ECO:0000256" key="1">
    <source>
        <dbReference type="ARBA" id="ARBA00023015"/>
    </source>
</evidence>
<accession>A0A1X7F9F0</accession>
<dbReference type="EMBL" id="FXAH01000008">
    <property type="protein sequence ID" value="SMF48195.1"/>
    <property type="molecule type" value="Genomic_DNA"/>
</dbReference>
<evidence type="ECO:0000259" key="5">
    <source>
        <dbReference type="PROSITE" id="PS50932"/>
    </source>
</evidence>
<evidence type="ECO:0000256" key="3">
    <source>
        <dbReference type="ARBA" id="ARBA00023163"/>
    </source>
</evidence>